<sequence length="93" mass="9902">MPDAEVTVAVLGNKIDNLTNQVVTLTSGVAKSTEASNERLRFLETEQAVQRKEIDTGAGEIKTLRIQSNWKNFAAGMVGVVSSAIAAVIGSRQ</sequence>
<organism evidence="2">
    <name type="scientific">marine sediment metagenome</name>
    <dbReference type="NCBI Taxonomy" id="412755"/>
    <lineage>
        <taxon>unclassified sequences</taxon>
        <taxon>metagenomes</taxon>
        <taxon>ecological metagenomes</taxon>
    </lineage>
</organism>
<evidence type="ECO:0000256" key="1">
    <source>
        <dbReference type="SAM" id="Phobius"/>
    </source>
</evidence>
<keyword evidence="1" id="KW-1133">Transmembrane helix</keyword>
<accession>A0A0F8X2Y6</accession>
<keyword evidence="1" id="KW-0472">Membrane</keyword>
<keyword evidence="1" id="KW-0812">Transmembrane</keyword>
<name>A0A0F8X2Y6_9ZZZZ</name>
<gene>
    <name evidence="2" type="ORF">LCGC14_2995770</name>
</gene>
<dbReference type="EMBL" id="LAZR01061585">
    <property type="protein sequence ID" value="KKK63288.1"/>
    <property type="molecule type" value="Genomic_DNA"/>
</dbReference>
<comment type="caution">
    <text evidence="2">The sequence shown here is derived from an EMBL/GenBank/DDBJ whole genome shotgun (WGS) entry which is preliminary data.</text>
</comment>
<proteinExistence type="predicted"/>
<protein>
    <submittedName>
        <fullName evidence="2">Uncharacterized protein</fullName>
    </submittedName>
</protein>
<feature type="transmembrane region" description="Helical" evidence="1">
    <location>
        <begin position="72"/>
        <end position="90"/>
    </location>
</feature>
<evidence type="ECO:0000313" key="2">
    <source>
        <dbReference type="EMBL" id="KKK63288.1"/>
    </source>
</evidence>
<dbReference type="AlphaFoldDB" id="A0A0F8X2Y6"/>
<reference evidence="2" key="1">
    <citation type="journal article" date="2015" name="Nature">
        <title>Complex archaea that bridge the gap between prokaryotes and eukaryotes.</title>
        <authorList>
            <person name="Spang A."/>
            <person name="Saw J.H."/>
            <person name="Jorgensen S.L."/>
            <person name="Zaremba-Niedzwiedzka K."/>
            <person name="Martijn J."/>
            <person name="Lind A.E."/>
            <person name="van Eijk R."/>
            <person name="Schleper C."/>
            <person name="Guy L."/>
            <person name="Ettema T.J."/>
        </authorList>
    </citation>
    <scope>NUCLEOTIDE SEQUENCE</scope>
</reference>